<dbReference type="SUPFAM" id="SSF53474">
    <property type="entry name" value="alpha/beta-Hydrolases"/>
    <property type="match status" value="1"/>
</dbReference>
<comment type="caution">
    <text evidence="2">The sequence shown here is derived from an EMBL/GenBank/DDBJ whole genome shotgun (WGS) entry which is preliminary data.</text>
</comment>
<feature type="chain" id="PRO_5030766622" description="Alpha/beta hydrolase" evidence="1">
    <location>
        <begin position="21"/>
        <end position="941"/>
    </location>
</feature>
<dbReference type="Gene3D" id="3.40.50.1820">
    <property type="entry name" value="alpha/beta hydrolase"/>
    <property type="match status" value="1"/>
</dbReference>
<feature type="signal peptide" evidence="1">
    <location>
        <begin position="1"/>
        <end position="20"/>
    </location>
</feature>
<sequence length="941" mass="100494">MKRLAWPFVLLTAFSTAALGSTNPKGSPPNLIQSATQTAVFTPVDDRGQPIDVLPVGDSLTVGAQGLAPNTVYELRFALDAERIPTLKEAVGFARATTDAKGALAPHILWFQSGVVGCPERAAPPESPYRFPSFERAREALDGHMLLVTAQAVAADKSGEIPPMELPVGEPVAAFNLPIKVGSAPRVYPSTADGCLLNAHETGRGDLYVTGSGFRGNETVEVSIVPNQRAWREGDAFADVTGDGFASAPKKVVTDASGRFTIPAWNETLQRRGVYDIIARRPLFNPPVGTLSASDVVSYGIDTGVVLYMLYPVGGPTMDIAGRPLNGFPYFEFADSFADTSDPVWGAVDPTYVPAGHPGGTWAAYYVVNHRSVLGWALNNNLVDVSGGIEIQQVKAGCVNGTDVVIWQPPLVKGQYDVVVDFGSTVATTPGSYATDGHYNDTVDFLDGSNQIGFQVAKDPYALGTYPIGQDSYSVDNYFPTLGAASNVDLRAVVRYPAVAAGVGTAVAAGTFPLFVIQHGNHRICYNSSQTHATCTSRVPNHQGYMRLLDTLASNGIIAVSIDAYDLSGPVPQWIPERGQLILKHLEQWSHLNNAATYPSYPNFFAGRFNGKVDMSKISVSGHSRGGEASVSAYMQNTAFNIVSVSSIAPVDGQLYTLPAGVPYFVILPAADGDVTSLSGAKIYDRALGTKSSIDVYGASHNLFNTVWAADGDDSPTTRNDYITAPNQQRIGEAYLSAFTRLYLKNETVYADMMRGQLTFPSTAGYKIYTTHHENSHTRLNSGSSAGFTPAGPITLATASNPAPHSTSVMRATWTGNTATATFTVPVAQRDTTGYEVLSFRVAQTTSASNPASGTQDFRVELATGATVKATSTSLFDVIPKPYVRPGNVVLHTVLTTVRIPLHTFIMNGNGVTLTNIDTVRLRFTSPSTGDIYVDDVEFSR</sequence>
<gene>
    <name evidence="2" type="ORF">HMI49_27530</name>
</gene>
<organism evidence="2 3">
    <name type="scientific">Corallococcus exercitus</name>
    <dbReference type="NCBI Taxonomy" id="2316736"/>
    <lineage>
        <taxon>Bacteria</taxon>
        <taxon>Pseudomonadati</taxon>
        <taxon>Myxococcota</taxon>
        <taxon>Myxococcia</taxon>
        <taxon>Myxococcales</taxon>
        <taxon>Cystobacterineae</taxon>
        <taxon>Myxococcaceae</taxon>
        <taxon>Corallococcus</taxon>
    </lineage>
</organism>
<dbReference type="InterPro" id="IPR029058">
    <property type="entry name" value="AB_hydrolase_fold"/>
</dbReference>
<protein>
    <recommendedName>
        <fullName evidence="4">Alpha/beta hydrolase</fullName>
    </recommendedName>
</protein>
<proteinExistence type="predicted"/>
<dbReference type="Gene3D" id="2.60.120.430">
    <property type="entry name" value="Galactose-binding lectin"/>
    <property type="match status" value="1"/>
</dbReference>
<dbReference type="EMBL" id="JABFJV010000195">
    <property type="protein sequence ID" value="NOK36962.1"/>
    <property type="molecule type" value="Genomic_DNA"/>
</dbReference>
<evidence type="ECO:0000313" key="2">
    <source>
        <dbReference type="EMBL" id="NOK36962.1"/>
    </source>
</evidence>
<reference evidence="2 3" key="1">
    <citation type="submission" date="2020-05" db="EMBL/GenBank/DDBJ databases">
        <authorList>
            <person name="Whitworth D."/>
        </authorList>
    </citation>
    <scope>NUCLEOTIDE SEQUENCE [LARGE SCALE GENOMIC DNA]</scope>
    <source>
        <strain evidence="2 3">AB043B</strain>
    </source>
</reference>
<dbReference type="Proteomes" id="UP000563426">
    <property type="component" value="Unassembled WGS sequence"/>
</dbReference>
<keyword evidence="1" id="KW-0732">Signal</keyword>
<name>A0A7Y4KNC0_9BACT</name>
<keyword evidence="3" id="KW-1185">Reference proteome</keyword>
<evidence type="ECO:0000313" key="3">
    <source>
        <dbReference type="Proteomes" id="UP000563426"/>
    </source>
</evidence>
<evidence type="ECO:0008006" key="4">
    <source>
        <dbReference type="Google" id="ProtNLM"/>
    </source>
</evidence>
<evidence type="ECO:0000256" key="1">
    <source>
        <dbReference type="SAM" id="SignalP"/>
    </source>
</evidence>
<dbReference type="AlphaFoldDB" id="A0A7Y4KNC0"/>
<accession>A0A7Y4KNC0</accession>
<dbReference type="RefSeq" id="WP_171437138.1">
    <property type="nucleotide sequence ID" value="NZ_JABFJV010000195.1"/>
</dbReference>